<protein>
    <submittedName>
        <fullName evidence="2">Uncharacterized protein</fullName>
    </submittedName>
</protein>
<accession>A0ABY7TQK3</accession>
<name>A0ABY7TQK3_9SPHN</name>
<dbReference type="RefSeq" id="WP_273688909.1">
    <property type="nucleotide sequence ID" value="NZ_CP117411.1"/>
</dbReference>
<organism evidence="2 3">
    <name type="scientific">Sphingomonas naphthae</name>
    <dbReference type="NCBI Taxonomy" id="1813468"/>
    <lineage>
        <taxon>Bacteria</taxon>
        <taxon>Pseudomonadati</taxon>
        <taxon>Pseudomonadota</taxon>
        <taxon>Alphaproteobacteria</taxon>
        <taxon>Sphingomonadales</taxon>
        <taxon>Sphingomonadaceae</taxon>
        <taxon>Sphingomonas</taxon>
    </lineage>
</organism>
<dbReference type="Proteomes" id="UP001220395">
    <property type="component" value="Chromosome"/>
</dbReference>
<keyword evidence="3" id="KW-1185">Reference proteome</keyword>
<evidence type="ECO:0000313" key="2">
    <source>
        <dbReference type="EMBL" id="WCT74124.1"/>
    </source>
</evidence>
<feature type="region of interest" description="Disordered" evidence="1">
    <location>
        <begin position="39"/>
        <end position="58"/>
    </location>
</feature>
<evidence type="ECO:0000313" key="3">
    <source>
        <dbReference type="Proteomes" id="UP001220395"/>
    </source>
</evidence>
<dbReference type="EMBL" id="CP117411">
    <property type="protein sequence ID" value="WCT74124.1"/>
    <property type="molecule type" value="Genomic_DNA"/>
</dbReference>
<sequence>MPAMAVNLAGIGTAAVMHARIDLDHHHFSVNGRILGNMESGLRPDETGLPRPPVPAPPTVKIGVC</sequence>
<gene>
    <name evidence="2" type="ORF">PQ455_02510</name>
</gene>
<evidence type="ECO:0000256" key="1">
    <source>
        <dbReference type="SAM" id="MobiDB-lite"/>
    </source>
</evidence>
<proteinExistence type="predicted"/>
<reference evidence="2 3" key="1">
    <citation type="submission" date="2023-02" db="EMBL/GenBank/DDBJ databases">
        <title>Genome sequence of Sphingomonas naphthae.</title>
        <authorList>
            <person name="Kim S."/>
            <person name="Heo J."/>
            <person name="Kwon S.-W."/>
        </authorList>
    </citation>
    <scope>NUCLEOTIDE SEQUENCE [LARGE SCALE GENOMIC DNA]</scope>
    <source>
        <strain evidence="2 3">KACC 18716</strain>
    </source>
</reference>